<proteinExistence type="predicted"/>
<evidence type="ECO:0000256" key="1">
    <source>
        <dbReference type="SAM" id="Phobius"/>
    </source>
</evidence>
<keyword evidence="1" id="KW-1133">Transmembrane helix</keyword>
<gene>
    <name evidence="3" type="ORF">GCM10023196_079360</name>
</gene>
<dbReference type="Proteomes" id="UP001501442">
    <property type="component" value="Unassembled WGS sequence"/>
</dbReference>
<protein>
    <recommendedName>
        <fullName evidence="2">DUF6286 domain-containing protein</fullName>
    </recommendedName>
</protein>
<sequence>MERAIADADGAQDTIVQTLEIPALDRSGARGAAVRLLRPRRTPAGILTAALLTVAGAATATRVISTLLGHPVPRTAAVARAARLLRTTAWSDPVVLAMAGGVALAGLLLLLAALLPSRGSVAALVWSTRRCALGVGRSGLCAALEAAALDVPGIAEARVRLRGPLRRRAVVYAATGYRNPGTLRELAAEAVRARIDDIGLLRAPRVVVRLDWRRD</sequence>
<dbReference type="Pfam" id="PF19803">
    <property type="entry name" value="DUF6286"/>
    <property type="match status" value="1"/>
</dbReference>
<dbReference type="InterPro" id="IPR046253">
    <property type="entry name" value="DUF6286"/>
</dbReference>
<feature type="transmembrane region" description="Helical" evidence="1">
    <location>
        <begin position="94"/>
        <end position="115"/>
    </location>
</feature>
<feature type="domain" description="DUF6286" evidence="2">
    <location>
        <begin position="104"/>
        <end position="210"/>
    </location>
</feature>
<reference evidence="4" key="1">
    <citation type="journal article" date="2019" name="Int. J. Syst. Evol. Microbiol.">
        <title>The Global Catalogue of Microorganisms (GCM) 10K type strain sequencing project: providing services to taxonomists for standard genome sequencing and annotation.</title>
        <authorList>
            <consortium name="The Broad Institute Genomics Platform"/>
            <consortium name="The Broad Institute Genome Sequencing Center for Infectious Disease"/>
            <person name="Wu L."/>
            <person name="Ma J."/>
        </authorList>
    </citation>
    <scope>NUCLEOTIDE SEQUENCE [LARGE SCALE GENOMIC DNA]</scope>
    <source>
        <strain evidence="4">JCM 17939</strain>
    </source>
</reference>
<comment type="caution">
    <text evidence="3">The sequence shown here is derived from an EMBL/GenBank/DDBJ whole genome shotgun (WGS) entry which is preliminary data.</text>
</comment>
<evidence type="ECO:0000313" key="3">
    <source>
        <dbReference type="EMBL" id="GAA4635108.1"/>
    </source>
</evidence>
<keyword evidence="1" id="KW-0472">Membrane</keyword>
<evidence type="ECO:0000313" key="4">
    <source>
        <dbReference type="Proteomes" id="UP001501442"/>
    </source>
</evidence>
<name>A0ABP8UMA1_9ACTN</name>
<accession>A0ABP8UMA1</accession>
<dbReference type="EMBL" id="BAABHK010000014">
    <property type="protein sequence ID" value="GAA4635108.1"/>
    <property type="molecule type" value="Genomic_DNA"/>
</dbReference>
<keyword evidence="1" id="KW-0812">Transmembrane</keyword>
<feature type="transmembrane region" description="Helical" evidence="1">
    <location>
        <begin position="44"/>
        <end position="64"/>
    </location>
</feature>
<evidence type="ECO:0000259" key="2">
    <source>
        <dbReference type="Pfam" id="PF19803"/>
    </source>
</evidence>
<keyword evidence="4" id="KW-1185">Reference proteome</keyword>
<organism evidence="3 4">
    <name type="scientific">Actinoallomurus vinaceus</name>
    <dbReference type="NCBI Taxonomy" id="1080074"/>
    <lineage>
        <taxon>Bacteria</taxon>
        <taxon>Bacillati</taxon>
        <taxon>Actinomycetota</taxon>
        <taxon>Actinomycetes</taxon>
        <taxon>Streptosporangiales</taxon>
        <taxon>Thermomonosporaceae</taxon>
        <taxon>Actinoallomurus</taxon>
    </lineage>
</organism>